<protein>
    <submittedName>
        <fullName evidence="10">Amino acid ABC transporter permease</fullName>
    </submittedName>
</protein>
<evidence type="ECO:0000313" key="11">
    <source>
        <dbReference type="Proteomes" id="UP001501822"/>
    </source>
</evidence>
<feature type="domain" description="ABC transmembrane type-1" evidence="9">
    <location>
        <begin position="72"/>
        <end position="278"/>
    </location>
</feature>
<name>A0ABN0W7V5_9ACTN</name>
<dbReference type="NCBIfam" id="TIGR01726">
    <property type="entry name" value="HEQRo_perm_3TM"/>
    <property type="match status" value="1"/>
</dbReference>
<dbReference type="InterPro" id="IPR000515">
    <property type="entry name" value="MetI-like"/>
</dbReference>
<evidence type="ECO:0000256" key="7">
    <source>
        <dbReference type="ARBA" id="ARBA00023136"/>
    </source>
</evidence>
<sequence>MAEANVTEIDNTGSARPESIRAVPVRHPGRWVSGAVILVLAAMFVHMLFTNKNLDWTTFQKFFFDGGILKGLVATLELTVIAMAIGIVGGILLALMRLSANPLMSSAAWLYIWFFRGTPVLVQLIFWFNIKSLMGDISLGIPFGPVFITWDVNSLVTTFVAAILGLGLNEAAYMSEIVRAGILSVDEGQTEAAQALGMRRLQIMRRIVLPQAMRVIIPPTGNETISMLKTTSLASTVAFTELLKAGEDIFNANYKTIPLLIVVSVWYIIVTSILSVGQYYLERHFGRGSARELPPTPLQRLRRNLTTFHVKPPAVREGSA</sequence>
<evidence type="ECO:0000256" key="5">
    <source>
        <dbReference type="ARBA" id="ARBA00022970"/>
    </source>
</evidence>
<feature type="transmembrane region" description="Helical" evidence="8">
    <location>
        <begin position="142"/>
        <end position="166"/>
    </location>
</feature>
<dbReference type="InterPro" id="IPR010065">
    <property type="entry name" value="AA_ABC_transptr_permease_3TM"/>
</dbReference>
<keyword evidence="3" id="KW-1003">Cell membrane</keyword>
<evidence type="ECO:0000256" key="6">
    <source>
        <dbReference type="ARBA" id="ARBA00022989"/>
    </source>
</evidence>
<comment type="caution">
    <text evidence="10">The sequence shown here is derived from an EMBL/GenBank/DDBJ whole genome shotgun (WGS) entry which is preliminary data.</text>
</comment>
<dbReference type="PROSITE" id="PS50928">
    <property type="entry name" value="ABC_TM1"/>
    <property type="match status" value="1"/>
</dbReference>
<feature type="transmembrane region" description="Helical" evidence="8">
    <location>
        <begin position="108"/>
        <end position="130"/>
    </location>
</feature>
<dbReference type="PANTHER" id="PTHR30614:SF0">
    <property type="entry name" value="L-CYSTINE TRANSPORT SYSTEM PERMEASE PROTEIN TCYL"/>
    <property type="match status" value="1"/>
</dbReference>
<feature type="transmembrane region" description="Helical" evidence="8">
    <location>
        <begin position="257"/>
        <end position="281"/>
    </location>
</feature>
<gene>
    <name evidence="10" type="ORF">GCM10010151_17690</name>
</gene>
<organism evidence="10 11">
    <name type="scientific">Actinoallomurus spadix</name>
    <dbReference type="NCBI Taxonomy" id="79912"/>
    <lineage>
        <taxon>Bacteria</taxon>
        <taxon>Bacillati</taxon>
        <taxon>Actinomycetota</taxon>
        <taxon>Actinomycetes</taxon>
        <taxon>Streptosporangiales</taxon>
        <taxon>Thermomonosporaceae</taxon>
        <taxon>Actinoallomurus</taxon>
    </lineage>
</organism>
<dbReference type="Pfam" id="PF00528">
    <property type="entry name" value="BPD_transp_1"/>
    <property type="match status" value="1"/>
</dbReference>
<dbReference type="SUPFAM" id="SSF161098">
    <property type="entry name" value="MetI-like"/>
    <property type="match status" value="1"/>
</dbReference>
<keyword evidence="2 8" id="KW-0813">Transport</keyword>
<evidence type="ECO:0000259" key="9">
    <source>
        <dbReference type="PROSITE" id="PS50928"/>
    </source>
</evidence>
<evidence type="ECO:0000256" key="4">
    <source>
        <dbReference type="ARBA" id="ARBA00022692"/>
    </source>
</evidence>
<dbReference type="Gene3D" id="1.10.3720.10">
    <property type="entry name" value="MetI-like"/>
    <property type="match status" value="1"/>
</dbReference>
<keyword evidence="5" id="KW-0029">Amino-acid transport</keyword>
<evidence type="ECO:0000256" key="8">
    <source>
        <dbReference type="RuleBase" id="RU363032"/>
    </source>
</evidence>
<dbReference type="PANTHER" id="PTHR30614">
    <property type="entry name" value="MEMBRANE COMPONENT OF AMINO ACID ABC TRANSPORTER"/>
    <property type="match status" value="1"/>
</dbReference>
<accession>A0ABN0W7V5</accession>
<feature type="transmembrane region" description="Helical" evidence="8">
    <location>
        <begin position="31"/>
        <end position="50"/>
    </location>
</feature>
<dbReference type="InterPro" id="IPR043429">
    <property type="entry name" value="ArtM/GltK/GlnP/TcyL/YhdX-like"/>
</dbReference>
<evidence type="ECO:0000313" key="10">
    <source>
        <dbReference type="EMBL" id="GAA0328226.1"/>
    </source>
</evidence>
<dbReference type="RefSeq" id="WP_252809423.1">
    <property type="nucleotide sequence ID" value="NZ_BAAABM010000010.1"/>
</dbReference>
<evidence type="ECO:0000256" key="3">
    <source>
        <dbReference type="ARBA" id="ARBA00022475"/>
    </source>
</evidence>
<keyword evidence="11" id="KW-1185">Reference proteome</keyword>
<evidence type="ECO:0000256" key="2">
    <source>
        <dbReference type="ARBA" id="ARBA00022448"/>
    </source>
</evidence>
<proteinExistence type="inferred from homology"/>
<dbReference type="EMBL" id="BAAABM010000010">
    <property type="protein sequence ID" value="GAA0328226.1"/>
    <property type="molecule type" value="Genomic_DNA"/>
</dbReference>
<keyword evidence="7 8" id="KW-0472">Membrane</keyword>
<reference evidence="10 11" key="1">
    <citation type="journal article" date="2019" name="Int. J. Syst. Evol. Microbiol.">
        <title>The Global Catalogue of Microorganisms (GCM) 10K type strain sequencing project: providing services to taxonomists for standard genome sequencing and annotation.</title>
        <authorList>
            <consortium name="The Broad Institute Genomics Platform"/>
            <consortium name="The Broad Institute Genome Sequencing Center for Infectious Disease"/>
            <person name="Wu L."/>
            <person name="Ma J."/>
        </authorList>
    </citation>
    <scope>NUCLEOTIDE SEQUENCE [LARGE SCALE GENOMIC DNA]</scope>
    <source>
        <strain evidence="10 11">JCM 3146</strain>
    </source>
</reference>
<keyword evidence="6 8" id="KW-1133">Transmembrane helix</keyword>
<keyword evidence="4 8" id="KW-0812">Transmembrane</keyword>
<dbReference type="CDD" id="cd06261">
    <property type="entry name" value="TM_PBP2"/>
    <property type="match status" value="1"/>
</dbReference>
<feature type="transmembrane region" description="Helical" evidence="8">
    <location>
        <begin position="71"/>
        <end position="96"/>
    </location>
</feature>
<comment type="subcellular location">
    <subcellularLocation>
        <location evidence="1 8">Cell membrane</location>
        <topology evidence="1 8">Multi-pass membrane protein</topology>
    </subcellularLocation>
</comment>
<dbReference type="Proteomes" id="UP001501822">
    <property type="component" value="Unassembled WGS sequence"/>
</dbReference>
<evidence type="ECO:0000256" key="1">
    <source>
        <dbReference type="ARBA" id="ARBA00004651"/>
    </source>
</evidence>
<dbReference type="InterPro" id="IPR035906">
    <property type="entry name" value="MetI-like_sf"/>
</dbReference>
<comment type="similarity">
    <text evidence="8">Belongs to the binding-protein-dependent transport system permease family.</text>
</comment>